<accession>A0A0A8Y1Y8</accession>
<feature type="compositionally biased region" description="Polar residues" evidence="1">
    <location>
        <begin position="1"/>
        <end position="16"/>
    </location>
</feature>
<evidence type="ECO:0000256" key="1">
    <source>
        <dbReference type="SAM" id="MobiDB-lite"/>
    </source>
</evidence>
<name>A0A0A8Y1Y8_ARUDO</name>
<protein>
    <submittedName>
        <fullName evidence="2">Uncharacterized protein</fullName>
    </submittedName>
</protein>
<sequence>MSSTPVPGKSLSSLSPSRMRKLTAMR</sequence>
<reference evidence="2" key="1">
    <citation type="submission" date="2014-09" db="EMBL/GenBank/DDBJ databases">
        <authorList>
            <person name="Magalhaes I.L.F."/>
            <person name="Oliveira U."/>
            <person name="Santos F.R."/>
            <person name="Vidigal T.H.D.A."/>
            <person name="Brescovit A.D."/>
            <person name="Santos A.J."/>
        </authorList>
    </citation>
    <scope>NUCLEOTIDE SEQUENCE</scope>
    <source>
        <tissue evidence="2">Shoot tissue taken approximately 20 cm above the soil surface</tissue>
    </source>
</reference>
<dbReference type="EMBL" id="GBRH01278717">
    <property type="protein sequence ID" value="JAD19178.1"/>
    <property type="molecule type" value="Transcribed_RNA"/>
</dbReference>
<evidence type="ECO:0000313" key="2">
    <source>
        <dbReference type="EMBL" id="JAD19178.1"/>
    </source>
</evidence>
<dbReference type="AlphaFoldDB" id="A0A0A8Y1Y8"/>
<feature type="region of interest" description="Disordered" evidence="1">
    <location>
        <begin position="1"/>
        <end position="26"/>
    </location>
</feature>
<reference evidence="2" key="2">
    <citation type="journal article" date="2015" name="Data Brief">
        <title>Shoot transcriptome of the giant reed, Arundo donax.</title>
        <authorList>
            <person name="Barrero R.A."/>
            <person name="Guerrero F.D."/>
            <person name="Moolhuijzen P."/>
            <person name="Goolsby J.A."/>
            <person name="Tidwell J."/>
            <person name="Bellgard S.E."/>
            <person name="Bellgard M.I."/>
        </authorList>
    </citation>
    <scope>NUCLEOTIDE SEQUENCE</scope>
    <source>
        <tissue evidence="2">Shoot tissue taken approximately 20 cm above the soil surface</tissue>
    </source>
</reference>
<organism evidence="2">
    <name type="scientific">Arundo donax</name>
    <name type="common">Giant reed</name>
    <name type="synonym">Donax arundinaceus</name>
    <dbReference type="NCBI Taxonomy" id="35708"/>
    <lineage>
        <taxon>Eukaryota</taxon>
        <taxon>Viridiplantae</taxon>
        <taxon>Streptophyta</taxon>
        <taxon>Embryophyta</taxon>
        <taxon>Tracheophyta</taxon>
        <taxon>Spermatophyta</taxon>
        <taxon>Magnoliopsida</taxon>
        <taxon>Liliopsida</taxon>
        <taxon>Poales</taxon>
        <taxon>Poaceae</taxon>
        <taxon>PACMAD clade</taxon>
        <taxon>Arundinoideae</taxon>
        <taxon>Arundineae</taxon>
        <taxon>Arundo</taxon>
    </lineage>
</organism>
<proteinExistence type="predicted"/>